<reference evidence="3 4" key="1">
    <citation type="submission" date="2018-08" db="EMBL/GenBank/DDBJ databases">
        <title>Aphanomyces genome sequencing and annotation.</title>
        <authorList>
            <person name="Minardi D."/>
            <person name="Oidtmann B."/>
            <person name="Van Der Giezen M."/>
            <person name="Studholme D.J."/>
        </authorList>
    </citation>
    <scope>NUCLEOTIDE SEQUENCE [LARGE SCALE GENOMIC DNA]</scope>
    <source>
        <strain evidence="3 4">D2</strain>
    </source>
</reference>
<dbReference type="EMBL" id="QUTD01011498">
    <property type="protein sequence ID" value="RHY39844.1"/>
    <property type="molecule type" value="Genomic_DNA"/>
</dbReference>
<dbReference type="GO" id="GO:0015629">
    <property type="term" value="C:actin cytoskeleton"/>
    <property type="evidence" value="ECO:0007669"/>
    <property type="project" value="TreeGrafter"/>
</dbReference>
<feature type="region of interest" description="Disordered" evidence="1">
    <location>
        <begin position="183"/>
        <end position="243"/>
    </location>
</feature>
<dbReference type="InterPro" id="IPR001715">
    <property type="entry name" value="CH_dom"/>
</dbReference>
<comment type="caution">
    <text evidence="3">The sequence shown here is derived from an EMBL/GenBank/DDBJ whole genome shotgun (WGS) entry which is preliminary data.</text>
</comment>
<dbReference type="PRINTS" id="PR00888">
    <property type="entry name" value="SM22CALPONIN"/>
</dbReference>
<feature type="domain" description="Calponin-homology (CH)" evidence="2">
    <location>
        <begin position="27"/>
        <end position="131"/>
    </location>
</feature>
<dbReference type="VEuPathDB" id="FungiDB:H257_05471"/>
<feature type="compositionally biased region" description="Low complexity" evidence="1">
    <location>
        <begin position="486"/>
        <end position="504"/>
    </location>
</feature>
<dbReference type="InterPro" id="IPR036872">
    <property type="entry name" value="CH_dom_sf"/>
</dbReference>
<dbReference type="SUPFAM" id="SSF47576">
    <property type="entry name" value="Calponin-homology domain, CH-domain"/>
    <property type="match status" value="2"/>
</dbReference>
<sequence length="522" mass="55571">MANQQRGNSAYGLDKQLADKALAKYDKQSEEEAKDWIEALTSHSIGDDFGLGLKSGVVLCDLANALDPSLKLKPTSSTMPFKQMENISAFLRACRTLGVAEFDLFETVDLFELKDVGLVVRCLHAVGRAVQKRPGYTGPTLGVKESTKNRRTFTHAQIAEARHATSLLNMGSITTMQRTSVDTSGSVTFGADSSAPTTTTTTTSTTHDNSTVPSLFRTPSASTDPSPSLPLPAAKPSSIPPPSPAVNASVAMATCPAAAPVQVRGGGYGLDAELAAAASAKYDYALERSIQEWIEAVTHQSKDESNSFGEWLKDGQVLCLHVNTLQTFANAPPAVPLIKIESSTIAFKLMQNIKHFLAAARALGVADVDCFETVDLFELKDLGAVLRCLQALSRVLTKKFPGYTGPLLPDHATRRPSATTPPKPAVQDVREPREQGGVVVPPLDIQEPGNPTHPSWPKPASPAKVQADVPHSTRQQWPPAKVPDQPAAAPRPDESAPAAAAAPVGPIAAFRAKGLPTRTNWT</sequence>
<feature type="compositionally biased region" description="Low complexity" evidence="1">
    <location>
        <begin position="197"/>
        <end position="206"/>
    </location>
</feature>
<dbReference type="PANTHER" id="PTHR47385">
    <property type="entry name" value="CALPONIN"/>
    <property type="match status" value="1"/>
</dbReference>
<dbReference type="AlphaFoldDB" id="A0A397CAB3"/>
<dbReference type="InterPro" id="IPR003096">
    <property type="entry name" value="SM22_calponin"/>
</dbReference>
<dbReference type="PROSITE" id="PS50021">
    <property type="entry name" value="CH"/>
    <property type="match status" value="2"/>
</dbReference>
<accession>A0A397CAB3</accession>
<feature type="region of interest" description="Disordered" evidence="1">
    <location>
        <begin position="405"/>
        <end position="504"/>
    </location>
</feature>
<dbReference type="Proteomes" id="UP000266643">
    <property type="component" value="Unassembled WGS sequence"/>
</dbReference>
<evidence type="ECO:0000313" key="3">
    <source>
        <dbReference type="EMBL" id="RHY39844.1"/>
    </source>
</evidence>
<evidence type="ECO:0000256" key="1">
    <source>
        <dbReference type="SAM" id="MobiDB-lite"/>
    </source>
</evidence>
<feature type="domain" description="Calponin-homology (CH)" evidence="2">
    <location>
        <begin position="284"/>
        <end position="397"/>
    </location>
</feature>
<dbReference type="SMART" id="SM00033">
    <property type="entry name" value="CH"/>
    <property type="match status" value="2"/>
</dbReference>
<dbReference type="GO" id="GO:0051015">
    <property type="term" value="F:actin filament binding"/>
    <property type="evidence" value="ECO:0007669"/>
    <property type="project" value="TreeGrafter"/>
</dbReference>
<protein>
    <recommendedName>
        <fullName evidence="2">Calponin-homology (CH) domain-containing protein</fullName>
    </recommendedName>
</protein>
<evidence type="ECO:0000259" key="2">
    <source>
        <dbReference type="PROSITE" id="PS50021"/>
    </source>
</evidence>
<dbReference type="PANTHER" id="PTHR47385:SF14">
    <property type="entry name" value="TRANSGELIN"/>
    <property type="match status" value="1"/>
</dbReference>
<name>A0A397CAB3_APHAT</name>
<gene>
    <name evidence="3" type="ORF">DYB30_013255</name>
</gene>
<organism evidence="3 4">
    <name type="scientific">Aphanomyces astaci</name>
    <name type="common">Crayfish plague agent</name>
    <dbReference type="NCBI Taxonomy" id="112090"/>
    <lineage>
        <taxon>Eukaryota</taxon>
        <taxon>Sar</taxon>
        <taxon>Stramenopiles</taxon>
        <taxon>Oomycota</taxon>
        <taxon>Saprolegniomycetes</taxon>
        <taxon>Saprolegniales</taxon>
        <taxon>Verrucalvaceae</taxon>
        <taxon>Aphanomyces</taxon>
    </lineage>
</organism>
<feature type="compositionally biased region" description="Low complexity" evidence="1">
    <location>
        <begin position="219"/>
        <end position="237"/>
    </location>
</feature>
<dbReference type="Pfam" id="PF00307">
    <property type="entry name" value="CH"/>
    <property type="match status" value="2"/>
</dbReference>
<proteinExistence type="predicted"/>
<dbReference type="InterPro" id="IPR050606">
    <property type="entry name" value="Calponin-like"/>
</dbReference>
<dbReference type="Gene3D" id="1.10.418.10">
    <property type="entry name" value="Calponin-like domain"/>
    <property type="match status" value="2"/>
</dbReference>
<dbReference type="GO" id="GO:0007015">
    <property type="term" value="P:actin filament organization"/>
    <property type="evidence" value="ECO:0007669"/>
    <property type="project" value="TreeGrafter"/>
</dbReference>
<evidence type="ECO:0000313" key="4">
    <source>
        <dbReference type="Proteomes" id="UP000266643"/>
    </source>
</evidence>